<evidence type="ECO:0000256" key="2">
    <source>
        <dbReference type="ARBA" id="ARBA00022490"/>
    </source>
</evidence>
<dbReference type="SUPFAM" id="SSF82829">
    <property type="entry name" value="MesJ substrate recognition domain-like"/>
    <property type="match status" value="1"/>
</dbReference>
<dbReference type="NCBIfam" id="TIGR02433">
    <property type="entry name" value="lysidine_TilS_C"/>
    <property type="match status" value="1"/>
</dbReference>
<dbReference type="AlphaFoldDB" id="A0A1S1N6B9"/>
<keyword evidence="4 8" id="KW-0819">tRNA processing</keyword>
<dbReference type="Gene3D" id="1.20.59.20">
    <property type="match status" value="1"/>
</dbReference>
<dbReference type="SUPFAM" id="SSF52402">
    <property type="entry name" value="Adenine nucleotide alpha hydrolases-like"/>
    <property type="match status" value="1"/>
</dbReference>
<dbReference type="Gene3D" id="3.40.50.620">
    <property type="entry name" value="HUPs"/>
    <property type="match status" value="1"/>
</dbReference>
<dbReference type="Pfam" id="PF11734">
    <property type="entry name" value="TilS_C"/>
    <property type="match status" value="1"/>
</dbReference>
<comment type="caution">
    <text evidence="10">The sequence shown here is derived from an EMBL/GenBank/DDBJ whole genome shotgun (WGS) entry which is preliminary data.</text>
</comment>
<dbReference type="InterPro" id="IPR015262">
    <property type="entry name" value="tRNA_Ile_lys_synt_subst-bd"/>
</dbReference>
<dbReference type="HAMAP" id="MF_01161">
    <property type="entry name" value="tRNA_Ile_lys_synt"/>
    <property type="match status" value="1"/>
</dbReference>
<dbReference type="GO" id="GO:0005524">
    <property type="term" value="F:ATP binding"/>
    <property type="evidence" value="ECO:0007669"/>
    <property type="project" value="UniProtKB-UniRule"/>
</dbReference>
<evidence type="ECO:0000313" key="10">
    <source>
        <dbReference type="EMBL" id="OHU93801.1"/>
    </source>
</evidence>
<dbReference type="GO" id="GO:0032267">
    <property type="term" value="F:tRNA(Ile)-lysidine synthase activity"/>
    <property type="evidence" value="ECO:0007669"/>
    <property type="project" value="UniProtKB-EC"/>
</dbReference>
<dbReference type="Pfam" id="PF09179">
    <property type="entry name" value="TilS"/>
    <property type="match status" value="1"/>
</dbReference>
<dbReference type="InterPro" id="IPR012795">
    <property type="entry name" value="tRNA_Ile_lys_synt_N"/>
</dbReference>
<comment type="similarity">
    <text evidence="8">Belongs to the tRNA(Ile)-lysidine synthase family.</text>
</comment>
<dbReference type="OrthoDB" id="9807403at2"/>
<keyword evidence="11" id="KW-1185">Reference proteome</keyword>
<evidence type="ECO:0000256" key="1">
    <source>
        <dbReference type="ARBA" id="ARBA00004496"/>
    </source>
</evidence>
<comment type="function">
    <text evidence="8">Ligates lysine onto the cytidine present at position 34 of the AUA codon-specific tRNA(Ile) that contains the anticodon CAU, in an ATP-dependent manner. Cytidine is converted to lysidine, thus changing the amino acid specificity of the tRNA from methionine to isoleucine.</text>
</comment>
<gene>
    <name evidence="8" type="primary">tilS</name>
    <name evidence="10" type="ORF">BIW53_16230</name>
</gene>
<dbReference type="SUPFAM" id="SSF56037">
    <property type="entry name" value="PheT/TilS domain"/>
    <property type="match status" value="1"/>
</dbReference>
<keyword evidence="3 8" id="KW-0436">Ligase</keyword>
<dbReference type="EC" id="6.3.4.19" evidence="8"/>
<dbReference type="InterPro" id="IPR011063">
    <property type="entry name" value="TilS/TtcA_N"/>
</dbReference>
<dbReference type="PANTHER" id="PTHR43033:SF1">
    <property type="entry name" value="TRNA(ILE)-LYSIDINE SYNTHASE-RELATED"/>
    <property type="match status" value="1"/>
</dbReference>
<reference evidence="10 11" key="1">
    <citation type="submission" date="2016-10" db="EMBL/GenBank/DDBJ databases">
        <title>Pseudoalteromonas amylolytica sp. nov., isolated from the surface seawater.</title>
        <authorList>
            <person name="Wu Y.-H."/>
            <person name="Cheng H."/>
            <person name="Jin X.-B."/>
            <person name="Wang C.-S."/>
            <person name="Xu X.-W."/>
        </authorList>
    </citation>
    <scope>NUCLEOTIDE SEQUENCE [LARGE SCALE GENOMIC DNA]</scope>
    <source>
        <strain evidence="10 11">JCM 12483</strain>
    </source>
</reference>
<dbReference type="GO" id="GO:0005737">
    <property type="term" value="C:cytoplasm"/>
    <property type="evidence" value="ECO:0007669"/>
    <property type="project" value="UniProtKB-SubCell"/>
</dbReference>
<keyword evidence="6 8" id="KW-0067">ATP-binding</keyword>
<keyword evidence="2 8" id="KW-0963">Cytoplasm</keyword>
<evidence type="ECO:0000256" key="8">
    <source>
        <dbReference type="HAMAP-Rule" id="MF_01161"/>
    </source>
</evidence>
<dbReference type="CDD" id="cd01992">
    <property type="entry name" value="TilS_N"/>
    <property type="match status" value="1"/>
</dbReference>
<protein>
    <recommendedName>
        <fullName evidence="8">tRNA(Ile)-lysidine synthase</fullName>
        <ecNumber evidence="8">6.3.4.19</ecNumber>
    </recommendedName>
    <alternativeName>
        <fullName evidence="8">tRNA(Ile)-2-lysyl-cytidine synthase</fullName>
    </alternativeName>
    <alternativeName>
        <fullName evidence="8">tRNA(Ile)-lysidine synthetase</fullName>
    </alternativeName>
</protein>
<dbReference type="PANTHER" id="PTHR43033">
    <property type="entry name" value="TRNA(ILE)-LYSIDINE SYNTHASE-RELATED"/>
    <property type="match status" value="1"/>
</dbReference>
<feature type="binding site" evidence="8">
    <location>
        <begin position="29"/>
        <end position="34"/>
    </location>
    <ligand>
        <name>ATP</name>
        <dbReference type="ChEBI" id="CHEBI:30616"/>
    </ligand>
</feature>
<dbReference type="InterPro" id="IPR012094">
    <property type="entry name" value="tRNA_Ile_lys_synt"/>
</dbReference>
<dbReference type="STRING" id="327939.BIW53_16230"/>
<feature type="domain" description="Lysidine-tRNA(Ile) synthetase C-terminal" evidence="9">
    <location>
        <begin position="363"/>
        <end position="432"/>
    </location>
</feature>
<comment type="domain">
    <text evidence="8">The N-terminal region contains the highly conserved SGGXDS motif, predicted to be a P-loop motif involved in ATP binding.</text>
</comment>
<evidence type="ECO:0000259" key="9">
    <source>
        <dbReference type="SMART" id="SM00977"/>
    </source>
</evidence>
<dbReference type="RefSeq" id="WP_070993095.1">
    <property type="nucleotide sequence ID" value="NZ_CBCSHD010000004.1"/>
</dbReference>
<evidence type="ECO:0000256" key="6">
    <source>
        <dbReference type="ARBA" id="ARBA00022840"/>
    </source>
</evidence>
<comment type="subcellular location">
    <subcellularLocation>
        <location evidence="1 8">Cytoplasm</location>
    </subcellularLocation>
</comment>
<proteinExistence type="inferred from homology"/>
<comment type="catalytic activity">
    <reaction evidence="7 8">
        <text>cytidine(34) in tRNA(Ile2) + L-lysine + ATP = lysidine(34) in tRNA(Ile2) + AMP + diphosphate + H(+)</text>
        <dbReference type="Rhea" id="RHEA:43744"/>
        <dbReference type="Rhea" id="RHEA-COMP:10625"/>
        <dbReference type="Rhea" id="RHEA-COMP:10670"/>
        <dbReference type="ChEBI" id="CHEBI:15378"/>
        <dbReference type="ChEBI" id="CHEBI:30616"/>
        <dbReference type="ChEBI" id="CHEBI:32551"/>
        <dbReference type="ChEBI" id="CHEBI:33019"/>
        <dbReference type="ChEBI" id="CHEBI:82748"/>
        <dbReference type="ChEBI" id="CHEBI:83665"/>
        <dbReference type="ChEBI" id="CHEBI:456215"/>
        <dbReference type="EC" id="6.3.4.19"/>
    </reaction>
</comment>
<dbReference type="InterPro" id="IPR014729">
    <property type="entry name" value="Rossmann-like_a/b/a_fold"/>
</dbReference>
<evidence type="ECO:0000313" key="11">
    <source>
        <dbReference type="Proteomes" id="UP000180253"/>
    </source>
</evidence>
<keyword evidence="5 8" id="KW-0547">Nucleotide-binding</keyword>
<dbReference type="Proteomes" id="UP000180253">
    <property type="component" value="Unassembled WGS sequence"/>
</dbReference>
<dbReference type="InterPro" id="IPR012796">
    <property type="entry name" value="Lysidine-tRNA-synth_C"/>
</dbReference>
<evidence type="ECO:0000256" key="3">
    <source>
        <dbReference type="ARBA" id="ARBA00022598"/>
    </source>
</evidence>
<accession>A0A1S1N6B9</accession>
<dbReference type="Pfam" id="PF01171">
    <property type="entry name" value="ATP_bind_3"/>
    <property type="match status" value="1"/>
</dbReference>
<evidence type="ECO:0000256" key="4">
    <source>
        <dbReference type="ARBA" id="ARBA00022694"/>
    </source>
</evidence>
<name>A0A1S1N6B9_9GAMM</name>
<dbReference type="EMBL" id="MNAN01000035">
    <property type="protein sequence ID" value="OHU93801.1"/>
    <property type="molecule type" value="Genomic_DNA"/>
</dbReference>
<dbReference type="SMART" id="SM00977">
    <property type="entry name" value="TilS_C"/>
    <property type="match status" value="1"/>
</dbReference>
<organism evidence="10 11">
    <name type="scientific">Pseudoalteromonas byunsanensis</name>
    <dbReference type="NCBI Taxonomy" id="327939"/>
    <lineage>
        <taxon>Bacteria</taxon>
        <taxon>Pseudomonadati</taxon>
        <taxon>Pseudomonadota</taxon>
        <taxon>Gammaproteobacteria</taxon>
        <taxon>Alteromonadales</taxon>
        <taxon>Pseudoalteromonadaceae</taxon>
        <taxon>Pseudoalteromonas</taxon>
    </lineage>
</organism>
<evidence type="ECO:0000256" key="5">
    <source>
        <dbReference type="ARBA" id="ARBA00022741"/>
    </source>
</evidence>
<sequence length="438" mass="49786">MKNTTLYKQFLSAVNTLNPHRRPMSVALSGGVDSVVLLHLCHTLCAQQTDLRIEAIYIDHGLSADSKAWQQFCERLCQTLHVEFKTTSVVIEQKARHSLESQARDARYAALDKLAHEDSLLVLGQHGDDQLETFLLRLKRGSGLSGLASMRQSAELESGRQCIRPLLSVSRQDIEAFARTFAISHIEDYSNQDDRFDRNFLRNQVLPLLKSRFKGFLSSALRSIELLQQQQLLIDEITAQDLQLCQTAERTLNLVALSKLSQARQANVVRAWLQSHSMNMPSKVVLEQLLHQAFTSKQDAQLSIVMGQAEVKRYRQHLYLVTPKITPQSQVITGLNCVAIDDLQMLKAIFGPGVRLPTENEQVSVVFGRMSDKIRPLNKPGRNTLKHWLKEAGVPSWQRAHVPLIYYNEQLVQVVGFYLEHTLYEPQQGIQWEVTRSE</sequence>
<evidence type="ECO:0000256" key="7">
    <source>
        <dbReference type="ARBA" id="ARBA00048539"/>
    </source>
</evidence>
<dbReference type="NCBIfam" id="TIGR02432">
    <property type="entry name" value="lysidine_TilS_N"/>
    <property type="match status" value="1"/>
</dbReference>
<dbReference type="GO" id="GO:0006400">
    <property type="term" value="P:tRNA modification"/>
    <property type="evidence" value="ECO:0007669"/>
    <property type="project" value="UniProtKB-UniRule"/>
</dbReference>